<feature type="compositionally biased region" description="Polar residues" evidence="1">
    <location>
        <begin position="226"/>
        <end position="240"/>
    </location>
</feature>
<evidence type="ECO:0000256" key="2">
    <source>
        <dbReference type="SAM" id="Phobius"/>
    </source>
</evidence>
<feature type="compositionally biased region" description="Polar residues" evidence="1">
    <location>
        <begin position="192"/>
        <end position="209"/>
    </location>
</feature>
<comment type="caution">
    <text evidence="3">The sequence shown here is derived from an EMBL/GenBank/DDBJ whole genome shotgun (WGS) entry which is preliminary data.</text>
</comment>
<proteinExistence type="predicted"/>
<reference evidence="3 4" key="1">
    <citation type="journal article" date="2020" name="ISME J.">
        <title>Uncovering the hidden diversity of litter-decomposition mechanisms in mushroom-forming fungi.</title>
        <authorList>
            <person name="Floudas D."/>
            <person name="Bentzer J."/>
            <person name="Ahren D."/>
            <person name="Johansson T."/>
            <person name="Persson P."/>
            <person name="Tunlid A."/>
        </authorList>
    </citation>
    <scope>NUCLEOTIDE SEQUENCE [LARGE SCALE GENOMIC DNA]</scope>
    <source>
        <strain evidence="3 4">CBS 146.42</strain>
    </source>
</reference>
<organism evidence="3 4">
    <name type="scientific">Leucocoprinus leucothites</name>
    <dbReference type="NCBI Taxonomy" id="201217"/>
    <lineage>
        <taxon>Eukaryota</taxon>
        <taxon>Fungi</taxon>
        <taxon>Dikarya</taxon>
        <taxon>Basidiomycota</taxon>
        <taxon>Agaricomycotina</taxon>
        <taxon>Agaricomycetes</taxon>
        <taxon>Agaricomycetidae</taxon>
        <taxon>Agaricales</taxon>
        <taxon>Agaricineae</taxon>
        <taxon>Agaricaceae</taxon>
        <taxon>Leucocoprinus</taxon>
    </lineage>
</organism>
<evidence type="ECO:0000256" key="1">
    <source>
        <dbReference type="SAM" id="MobiDB-lite"/>
    </source>
</evidence>
<evidence type="ECO:0000313" key="4">
    <source>
        <dbReference type="Proteomes" id="UP000559027"/>
    </source>
</evidence>
<keyword evidence="2" id="KW-1133">Transmembrane helix</keyword>
<dbReference type="AlphaFoldDB" id="A0A8H5D0A4"/>
<dbReference type="Proteomes" id="UP000559027">
    <property type="component" value="Unassembled WGS sequence"/>
</dbReference>
<name>A0A8H5D0A4_9AGAR</name>
<gene>
    <name evidence="3" type="ORF">D9756_008320</name>
</gene>
<dbReference type="OrthoDB" id="3064105at2759"/>
<feature type="region of interest" description="Disordered" evidence="1">
    <location>
        <begin position="144"/>
        <end position="265"/>
    </location>
</feature>
<protein>
    <submittedName>
        <fullName evidence="3">Uncharacterized protein</fullName>
    </submittedName>
</protein>
<keyword evidence="2" id="KW-0472">Membrane</keyword>
<feature type="compositionally biased region" description="Polar residues" evidence="1">
    <location>
        <begin position="144"/>
        <end position="162"/>
    </location>
</feature>
<feature type="compositionally biased region" description="Basic and acidic residues" evidence="1">
    <location>
        <begin position="250"/>
        <end position="265"/>
    </location>
</feature>
<evidence type="ECO:0000313" key="3">
    <source>
        <dbReference type="EMBL" id="KAF5351150.1"/>
    </source>
</evidence>
<feature type="transmembrane region" description="Helical" evidence="2">
    <location>
        <begin position="14"/>
        <end position="36"/>
    </location>
</feature>
<accession>A0A8H5D0A4</accession>
<dbReference type="EMBL" id="JAACJO010000013">
    <property type="protein sequence ID" value="KAF5351150.1"/>
    <property type="molecule type" value="Genomic_DNA"/>
</dbReference>
<keyword evidence="4" id="KW-1185">Reference proteome</keyword>
<feature type="region of interest" description="Disordered" evidence="1">
    <location>
        <begin position="50"/>
        <end position="70"/>
    </location>
</feature>
<keyword evidence="2" id="KW-0812">Transmembrane</keyword>
<sequence length="265" mass="28833">MIDVHFTVQEFVEILAASVLAGLLVGSLLIYLYLLCRNRRSIRRHYFKDGTKRRHSSHHNGDDQNSVIDIHPVNGRRQTPTLPIQLPPVEDPSFSDDVLQDLPASLWAEAGSSHVGRPISDSLHEFQTPKSQLASFPSVATISSTDNQTNYLSPRAFSTGNSRHSRHSHFAAGKNNSYGEKDASASDPGSPVHSTADVSLSRTTTNVSTLPPYDGLSSGPPRYPSSLRTSNSASLASDQASPGLVPPLPDRPDPWRTKQDGSGRF</sequence>